<evidence type="ECO:0000313" key="3">
    <source>
        <dbReference type="EMBL" id="AEI63204.1"/>
    </source>
</evidence>
<dbReference type="STRING" id="483219.LILAB_06425"/>
<dbReference type="InterPro" id="IPR036812">
    <property type="entry name" value="NAD(P)_OxRdtase_dom_sf"/>
</dbReference>
<gene>
    <name evidence="3" type="ordered locus">LILAB_06425</name>
</gene>
<dbReference type="Gene3D" id="3.20.20.100">
    <property type="entry name" value="NADP-dependent oxidoreductase domain"/>
    <property type="match status" value="1"/>
</dbReference>
<dbReference type="PANTHER" id="PTHR43312:SF1">
    <property type="entry name" value="NADP-DEPENDENT OXIDOREDUCTASE DOMAIN-CONTAINING PROTEIN"/>
    <property type="match status" value="1"/>
</dbReference>
<dbReference type="eggNOG" id="COG0656">
    <property type="taxonomic scope" value="Bacteria"/>
</dbReference>
<feature type="region of interest" description="Disordered" evidence="1">
    <location>
        <begin position="1"/>
        <end position="72"/>
    </location>
</feature>
<proteinExistence type="predicted"/>
<feature type="domain" description="NADP-dependent oxidoreductase" evidence="2">
    <location>
        <begin position="79"/>
        <end position="324"/>
    </location>
</feature>
<dbReference type="InterPro" id="IPR053135">
    <property type="entry name" value="AKR2_Oxidoreductase"/>
</dbReference>
<feature type="compositionally biased region" description="Low complexity" evidence="1">
    <location>
        <begin position="19"/>
        <end position="46"/>
    </location>
</feature>
<dbReference type="EMBL" id="CP002830">
    <property type="protein sequence ID" value="AEI63204.1"/>
    <property type="molecule type" value="Genomic_DNA"/>
</dbReference>
<dbReference type="CDD" id="cd19095">
    <property type="entry name" value="AKR_PA4992-like"/>
    <property type="match status" value="1"/>
</dbReference>
<dbReference type="KEGG" id="mfu:LILAB_06425"/>
<dbReference type="AlphaFoldDB" id="F8C8Q7"/>
<reference evidence="3 4" key="1">
    <citation type="journal article" date="2011" name="J. Bacteriol.">
        <title>Genome sequence of the halotolerant marine bacterium Myxococcus fulvus HW-1.</title>
        <authorList>
            <person name="Li Z.F."/>
            <person name="Li X."/>
            <person name="Liu H."/>
            <person name="Liu X."/>
            <person name="Han K."/>
            <person name="Wu Z.H."/>
            <person name="Hu W."/>
            <person name="Li F.F."/>
            <person name="Li Y.Z."/>
        </authorList>
    </citation>
    <scope>NUCLEOTIDE SEQUENCE [LARGE SCALE GENOMIC DNA]</scope>
    <source>
        <strain evidence="4">ATCC BAA-855 / HW-1</strain>
    </source>
</reference>
<evidence type="ECO:0000259" key="2">
    <source>
        <dbReference type="Pfam" id="PF00248"/>
    </source>
</evidence>
<dbReference type="InterPro" id="IPR006311">
    <property type="entry name" value="TAT_signal"/>
</dbReference>
<dbReference type="Proteomes" id="UP000000488">
    <property type="component" value="Chromosome"/>
</dbReference>
<dbReference type="InterPro" id="IPR023210">
    <property type="entry name" value="NADP_OxRdtase_dom"/>
</dbReference>
<accession>F8C8Q7</accession>
<dbReference type="PROSITE" id="PS51318">
    <property type="entry name" value="TAT"/>
    <property type="match status" value="1"/>
</dbReference>
<dbReference type="Pfam" id="PF00248">
    <property type="entry name" value="Aldo_ket_red"/>
    <property type="match status" value="1"/>
</dbReference>
<sequence length="334" mass="36690">MSSRAPAHRPQPPSRRDVLTATLGGLLLPGLAAAQPTKKTAQAAPAVKPPEKPAAPSRGRGDAMRTRPIPRTGEALPVIGLGTWQTFDATPDERAPLLDVLRTFLDSGARLIDSSPMYGRAESVVGELLQKLGETKTPFLATKVWTTGKEDGIAQMRESLRRMGQGRMDLMQIHNLVDWRTQLATLRDWKARGAIRYLGVTHYARSAFGDLERIIREEKPDFVQLPYSVLERDAEKRLLPAAAEHGVAVLVMQPFASGTLFERVRGRPLPDWAADIDCTSWAQVFLKFILGHPAVHCPLPATSKPSHAADNVRAGFGRLPDEKLRARIMKALEG</sequence>
<organism evidence="3 4">
    <name type="scientific">Myxococcus fulvus (strain ATCC BAA-855 / HW-1)</name>
    <dbReference type="NCBI Taxonomy" id="483219"/>
    <lineage>
        <taxon>Bacteria</taxon>
        <taxon>Pseudomonadati</taxon>
        <taxon>Myxococcota</taxon>
        <taxon>Myxococcia</taxon>
        <taxon>Myxococcales</taxon>
        <taxon>Cystobacterineae</taxon>
        <taxon>Myxococcaceae</taxon>
        <taxon>Myxococcus</taxon>
    </lineage>
</organism>
<protein>
    <submittedName>
        <fullName evidence="3">Aldo/keto reductase</fullName>
    </submittedName>
</protein>
<evidence type="ECO:0000256" key="1">
    <source>
        <dbReference type="SAM" id="MobiDB-lite"/>
    </source>
</evidence>
<name>F8C8Q7_MYXFH</name>
<dbReference type="SUPFAM" id="SSF51430">
    <property type="entry name" value="NAD(P)-linked oxidoreductase"/>
    <property type="match status" value="1"/>
</dbReference>
<dbReference type="PANTHER" id="PTHR43312">
    <property type="entry name" value="D-THREO-ALDOSE 1-DEHYDROGENASE"/>
    <property type="match status" value="1"/>
</dbReference>
<evidence type="ECO:0000313" key="4">
    <source>
        <dbReference type="Proteomes" id="UP000000488"/>
    </source>
</evidence>
<dbReference type="HOGENOM" id="CLU_064726_0_0_7"/>